<dbReference type="Proteomes" id="UP000184330">
    <property type="component" value="Unassembled WGS sequence"/>
</dbReference>
<dbReference type="PRINTS" id="PR00080">
    <property type="entry name" value="SDRFAMILY"/>
</dbReference>
<keyword evidence="5" id="KW-1185">Reference proteome</keyword>
<dbReference type="InterPro" id="IPR002347">
    <property type="entry name" value="SDR_fam"/>
</dbReference>
<dbReference type="EMBL" id="FJOG01000027">
    <property type="protein sequence ID" value="CZR64599.1"/>
    <property type="molecule type" value="Genomic_DNA"/>
</dbReference>
<dbReference type="GO" id="GO:0050085">
    <property type="term" value="F:mannitol 2-dehydrogenase (NADP+) activity"/>
    <property type="evidence" value="ECO:0007669"/>
    <property type="project" value="UniProtKB-ARBA"/>
</dbReference>
<keyword evidence="2" id="KW-0521">NADP</keyword>
<comment type="similarity">
    <text evidence="1">Belongs to the short-chain dehydrogenases/reductases (SDR) family.</text>
</comment>
<keyword evidence="3" id="KW-0560">Oxidoreductase</keyword>
<dbReference type="GO" id="GO:0019594">
    <property type="term" value="P:mannitol metabolic process"/>
    <property type="evidence" value="ECO:0007669"/>
    <property type="project" value="UniProtKB-ARBA"/>
</dbReference>
<dbReference type="Pfam" id="PF13561">
    <property type="entry name" value="adh_short_C2"/>
    <property type="match status" value="1"/>
</dbReference>
<dbReference type="OrthoDB" id="1888931at2759"/>
<name>A0A1L7XHS6_9HELO</name>
<dbReference type="PROSITE" id="PS00061">
    <property type="entry name" value="ADH_SHORT"/>
    <property type="match status" value="1"/>
</dbReference>
<dbReference type="Gene3D" id="3.40.50.720">
    <property type="entry name" value="NAD(P)-binding Rossmann-like Domain"/>
    <property type="match status" value="1"/>
</dbReference>
<sequence>MSDGAINSEGNFNRGNAIPGPKADKVMPLFSLKGKTAIVTGAGAGIGLGVAQALAEAGANVAIWYNSNKKAHERAGEIEKDYGVKCKAYQVNTTKYEDVQNTTDKIVEDFEGRLDIFIANSGIPWTQGPALDGEIAHYHDVVNIDLDGTFYCARAAGKHFRRQGLEGTDLNGRKLDESYTCGSFVATASISGHIVNIPQLQAAYNAAKAGVIQLCKSLAIEWVKFARVNCVSPGYIATEISNFIPQEMRIIWKNKIPAGREAHANELKGVFLFLASDASSYMTGADLVVDGGYTLV</sequence>
<evidence type="ECO:0000256" key="1">
    <source>
        <dbReference type="ARBA" id="ARBA00006484"/>
    </source>
</evidence>
<protein>
    <submittedName>
        <fullName evidence="4">Probable sorbitol utilization protein SOU2</fullName>
    </submittedName>
</protein>
<dbReference type="PANTHER" id="PTHR43008:SF12">
    <property type="entry name" value="OXIDOREDUCTASE, SHORT CHAIN DEHYDROGENASE_REDUCTASE FAMILY (AFU_ORTHOLOGUE AFUA_6G13830)"/>
    <property type="match status" value="1"/>
</dbReference>
<evidence type="ECO:0000256" key="2">
    <source>
        <dbReference type="ARBA" id="ARBA00022857"/>
    </source>
</evidence>
<dbReference type="PRINTS" id="PR00081">
    <property type="entry name" value="GDHRDH"/>
</dbReference>
<reference evidence="4 5" key="1">
    <citation type="submission" date="2016-03" db="EMBL/GenBank/DDBJ databases">
        <authorList>
            <person name="Ploux O."/>
        </authorList>
    </citation>
    <scope>NUCLEOTIDE SEQUENCE [LARGE SCALE GENOMIC DNA]</scope>
    <source>
        <strain evidence="4 5">UAMH 11012</strain>
    </source>
</reference>
<dbReference type="GO" id="GO:0050664">
    <property type="term" value="F:oxidoreductase activity, acting on NAD(P)H, oxygen as acceptor"/>
    <property type="evidence" value="ECO:0007669"/>
    <property type="project" value="TreeGrafter"/>
</dbReference>
<dbReference type="STRING" id="576137.A0A1L7XHS6"/>
<evidence type="ECO:0000313" key="4">
    <source>
        <dbReference type="EMBL" id="CZR64599.1"/>
    </source>
</evidence>
<dbReference type="SUPFAM" id="SSF51735">
    <property type="entry name" value="NAD(P)-binding Rossmann-fold domains"/>
    <property type="match status" value="1"/>
</dbReference>
<proteinExistence type="inferred from homology"/>
<evidence type="ECO:0000256" key="3">
    <source>
        <dbReference type="ARBA" id="ARBA00023002"/>
    </source>
</evidence>
<dbReference type="FunFam" id="3.40.50.720:FF:000090">
    <property type="entry name" value="NADP-dependent mannitol dehydrogenase"/>
    <property type="match status" value="1"/>
</dbReference>
<dbReference type="AlphaFoldDB" id="A0A1L7XHS6"/>
<dbReference type="CDD" id="cd05352">
    <property type="entry name" value="MDH-like_SDR_c"/>
    <property type="match status" value="1"/>
</dbReference>
<dbReference type="InterPro" id="IPR036291">
    <property type="entry name" value="NAD(P)-bd_dom_sf"/>
</dbReference>
<organism evidence="4 5">
    <name type="scientific">Phialocephala subalpina</name>
    <dbReference type="NCBI Taxonomy" id="576137"/>
    <lineage>
        <taxon>Eukaryota</taxon>
        <taxon>Fungi</taxon>
        <taxon>Dikarya</taxon>
        <taxon>Ascomycota</taxon>
        <taxon>Pezizomycotina</taxon>
        <taxon>Leotiomycetes</taxon>
        <taxon>Helotiales</taxon>
        <taxon>Mollisiaceae</taxon>
        <taxon>Phialocephala</taxon>
        <taxon>Phialocephala fortinii species complex</taxon>
    </lineage>
</organism>
<dbReference type="PANTHER" id="PTHR43008">
    <property type="entry name" value="BENZIL REDUCTASE"/>
    <property type="match status" value="1"/>
</dbReference>
<gene>
    <name evidence="4" type="ORF">PAC_14497</name>
</gene>
<accession>A0A1L7XHS6</accession>
<dbReference type="InterPro" id="IPR020904">
    <property type="entry name" value="Sc_DH/Rdtase_CS"/>
</dbReference>
<evidence type="ECO:0000313" key="5">
    <source>
        <dbReference type="Proteomes" id="UP000184330"/>
    </source>
</evidence>